<name>A0A964T9K3_9FLAO</name>
<evidence type="ECO:0000313" key="3">
    <source>
        <dbReference type="EMBL" id="NAY90739.1"/>
    </source>
</evidence>
<dbReference type="InterPro" id="IPR011006">
    <property type="entry name" value="CheY-like_superfamily"/>
</dbReference>
<accession>A0A964T9K3</accession>
<sequence length="232" mass="26370">MSNPEHTEEATKTLRILAVDDHEITILGYKFILEDVEFDGYNIIVDTATTFESAKKIIEDSVDSFKYDILFLDVQLFAPNEDQPYTGEDLGILARKLVPETKIVYMSSFSDNFRINSILKTVDPDGYLVKTDIDPKSLEDAVKTIVLDPPYYSSKALGAIRKKMANDIELDEKDRKILFHLSKGTKTKDLEKFIRLSPSSIENRKRHLKTLFGTENENDLALILAAKNKGFI</sequence>
<protein>
    <submittedName>
        <fullName evidence="3">Histidine kinase</fullName>
    </submittedName>
</protein>
<feature type="domain" description="Response regulatory" evidence="2">
    <location>
        <begin position="15"/>
        <end position="145"/>
    </location>
</feature>
<gene>
    <name evidence="3" type="ORF">GTQ34_02300</name>
</gene>
<keyword evidence="1" id="KW-0597">Phosphoprotein</keyword>
<dbReference type="AlphaFoldDB" id="A0A964T9K3"/>
<organism evidence="3 4">
    <name type="scientific">Flagellimonas ochracea</name>
    <dbReference type="NCBI Taxonomy" id="2696472"/>
    <lineage>
        <taxon>Bacteria</taxon>
        <taxon>Pseudomonadati</taxon>
        <taxon>Bacteroidota</taxon>
        <taxon>Flavobacteriia</taxon>
        <taxon>Flavobacteriales</taxon>
        <taxon>Flavobacteriaceae</taxon>
        <taxon>Flagellimonas</taxon>
    </lineage>
</organism>
<dbReference type="InterPro" id="IPR001789">
    <property type="entry name" value="Sig_transdc_resp-reg_receiver"/>
</dbReference>
<keyword evidence="3" id="KW-0808">Transferase</keyword>
<keyword evidence="3" id="KW-0418">Kinase</keyword>
<dbReference type="Gene3D" id="3.40.50.2300">
    <property type="match status" value="1"/>
</dbReference>
<evidence type="ECO:0000313" key="4">
    <source>
        <dbReference type="Proteomes" id="UP000667650"/>
    </source>
</evidence>
<evidence type="ECO:0000256" key="1">
    <source>
        <dbReference type="PROSITE-ProRule" id="PRU00169"/>
    </source>
</evidence>
<keyword evidence="4" id="KW-1185">Reference proteome</keyword>
<dbReference type="Proteomes" id="UP000667650">
    <property type="component" value="Unassembled WGS sequence"/>
</dbReference>
<evidence type="ECO:0000259" key="2">
    <source>
        <dbReference type="PROSITE" id="PS50110"/>
    </source>
</evidence>
<proteinExistence type="predicted"/>
<dbReference type="PROSITE" id="PS50110">
    <property type="entry name" value="RESPONSE_REGULATORY"/>
    <property type="match status" value="1"/>
</dbReference>
<dbReference type="RefSeq" id="WP_166522144.1">
    <property type="nucleotide sequence ID" value="NZ_JAAABI010000001.1"/>
</dbReference>
<dbReference type="GO" id="GO:0016301">
    <property type="term" value="F:kinase activity"/>
    <property type="evidence" value="ECO:0007669"/>
    <property type="project" value="UniProtKB-KW"/>
</dbReference>
<feature type="modified residue" description="4-aspartylphosphate" evidence="1">
    <location>
        <position position="73"/>
    </location>
</feature>
<dbReference type="EMBL" id="JAAABI010000001">
    <property type="protein sequence ID" value="NAY90739.1"/>
    <property type="molecule type" value="Genomic_DNA"/>
</dbReference>
<comment type="caution">
    <text evidence="3">The sequence shown here is derived from an EMBL/GenBank/DDBJ whole genome shotgun (WGS) entry which is preliminary data.</text>
</comment>
<dbReference type="GO" id="GO:0000160">
    <property type="term" value="P:phosphorelay signal transduction system"/>
    <property type="evidence" value="ECO:0007669"/>
    <property type="project" value="InterPro"/>
</dbReference>
<reference evidence="3" key="1">
    <citation type="submission" date="2020-01" db="EMBL/GenBank/DDBJ databases">
        <title>Muricauda ochracea sp. nov., isolated from a tidal flat of Garorim bay in Korea.</title>
        <authorList>
            <person name="Kim D."/>
            <person name="Yoo Y."/>
            <person name="Kim J.-J."/>
        </authorList>
    </citation>
    <scope>NUCLEOTIDE SEQUENCE</scope>
    <source>
        <strain evidence="3">JGD-17</strain>
    </source>
</reference>
<dbReference type="SUPFAM" id="SSF52172">
    <property type="entry name" value="CheY-like"/>
    <property type="match status" value="1"/>
</dbReference>